<feature type="compositionally biased region" description="Low complexity" evidence="1">
    <location>
        <begin position="44"/>
        <end position="65"/>
    </location>
</feature>
<sequence length="128" mass="13979">MPELDVEFEKNRAEVAAYLRDIANKLETTDSDSAEVNRERTESSHSPSSEPNTETTTSTSTATNERNQKVTIIAGNDSATVNPPETLNFGIIVDSDSSLMESGVEESITLSMKWASEEVKADQDLSVH</sequence>
<protein>
    <recommendedName>
        <fullName evidence="4">Amphi-Trp domain-containing protein</fullName>
    </recommendedName>
</protein>
<keyword evidence="3" id="KW-1185">Reference proteome</keyword>
<name>A0AAV3UPB0_9EURY</name>
<evidence type="ECO:0008006" key="4">
    <source>
        <dbReference type="Google" id="ProtNLM"/>
    </source>
</evidence>
<evidence type="ECO:0000313" key="3">
    <source>
        <dbReference type="Proteomes" id="UP001501729"/>
    </source>
</evidence>
<organism evidence="2 3">
    <name type="scientific">Haladaptatus pallidirubidus</name>
    <dbReference type="NCBI Taxonomy" id="1008152"/>
    <lineage>
        <taxon>Archaea</taxon>
        <taxon>Methanobacteriati</taxon>
        <taxon>Methanobacteriota</taxon>
        <taxon>Stenosarchaea group</taxon>
        <taxon>Halobacteria</taxon>
        <taxon>Halobacteriales</taxon>
        <taxon>Haladaptataceae</taxon>
        <taxon>Haladaptatus</taxon>
    </lineage>
</organism>
<dbReference type="RefSeq" id="WP_227777081.1">
    <property type="nucleotide sequence ID" value="NZ_BAABKX010000019.1"/>
</dbReference>
<dbReference type="AlphaFoldDB" id="A0AAV3UPB0"/>
<evidence type="ECO:0000256" key="1">
    <source>
        <dbReference type="SAM" id="MobiDB-lite"/>
    </source>
</evidence>
<proteinExistence type="predicted"/>
<accession>A0AAV3UPB0</accession>
<evidence type="ECO:0000313" key="2">
    <source>
        <dbReference type="EMBL" id="GAA5061436.1"/>
    </source>
</evidence>
<dbReference type="GeneID" id="68615768"/>
<reference evidence="2 3" key="1">
    <citation type="journal article" date="2019" name="Int. J. Syst. Evol. Microbiol.">
        <title>The Global Catalogue of Microorganisms (GCM) 10K type strain sequencing project: providing services to taxonomists for standard genome sequencing and annotation.</title>
        <authorList>
            <consortium name="The Broad Institute Genomics Platform"/>
            <consortium name="The Broad Institute Genome Sequencing Center for Infectious Disease"/>
            <person name="Wu L."/>
            <person name="Ma J."/>
        </authorList>
    </citation>
    <scope>NUCLEOTIDE SEQUENCE [LARGE SCALE GENOMIC DNA]</scope>
    <source>
        <strain evidence="2 3">JCM 17504</strain>
    </source>
</reference>
<dbReference type="EMBL" id="BAABKX010000019">
    <property type="protein sequence ID" value="GAA5061436.1"/>
    <property type="molecule type" value="Genomic_DNA"/>
</dbReference>
<feature type="region of interest" description="Disordered" evidence="1">
    <location>
        <begin position="27"/>
        <end position="84"/>
    </location>
</feature>
<comment type="caution">
    <text evidence="2">The sequence shown here is derived from an EMBL/GenBank/DDBJ whole genome shotgun (WGS) entry which is preliminary data.</text>
</comment>
<dbReference type="Proteomes" id="UP001501729">
    <property type="component" value="Unassembled WGS sequence"/>
</dbReference>
<gene>
    <name evidence="2" type="ORF">GCM10025751_47720</name>
</gene>